<sequence>MSGEIDQLSPLLSPAALQFWYKNKDSFDSSFYEARYTGLAFWAFKCLAHVMGVEKARAMSHPAFLWNTLGVPVNQWKMILDEGTTARYFYDTLDLVMERSLFRNDQYFYYMIIVRKYTREPCPSNLTEANAEEETREVCRTVRKGGMVLWRSAGPMPWCNAMFEKHEFTVETVDVRIPGSDASVGRTNRYASWYKAIKQ</sequence>
<name>A0A1Y2GDR5_9FUNG</name>
<dbReference type="STRING" id="64571.A0A1Y2GDR5"/>
<dbReference type="RefSeq" id="XP_021878228.1">
    <property type="nucleotide sequence ID" value="XM_022029065.1"/>
</dbReference>
<comment type="caution">
    <text evidence="1">The sequence shown here is derived from an EMBL/GenBank/DDBJ whole genome shotgun (WGS) entry which is preliminary data.</text>
</comment>
<dbReference type="AlphaFoldDB" id="A0A1Y2GDR5"/>
<dbReference type="Pfam" id="PF11899">
    <property type="entry name" value="DUF3419"/>
    <property type="match status" value="2"/>
</dbReference>
<dbReference type="EMBL" id="MCFF01000039">
    <property type="protein sequence ID" value="ORZ07994.1"/>
    <property type="molecule type" value="Genomic_DNA"/>
</dbReference>
<dbReference type="PANTHER" id="PTHR47473">
    <property type="entry name" value="BTA1P"/>
    <property type="match status" value="1"/>
</dbReference>
<protein>
    <submittedName>
        <fullName evidence="1">Uncharacterized protein</fullName>
    </submittedName>
</protein>
<dbReference type="GeneID" id="33570908"/>
<accession>A0A1Y2GDR5</accession>
<evidence type="ECO:0000313" key="1">
    <source>
        <dbReference type="EMBL" id="ORZ07994.1"/>
    </source>
</evidence>
<proteinExistence type="predicted"/>
<dbReference type="PANTHER" id="PTHR47473:SF1">
    <property type="entry name" value="METHYLTRANSFERASE DOMAIN-CONTAINING PROTEIN"/>
    <property type="match status" value="1"/>
</dbReference>
<organism evidence="1 2">
    <name type="scientific">Lobosporangium transversale</name>
    <dbReference type="NCBI Taxonomy" id="64571"/>
    <lineage>
        <taxon>Eukaryota</taxon>
        <taxon>Fungi</taxon>
        <taxon>Fungi incertae sedis</taxon>
        <taxon>Mucoromycota</taxon>
        <taxon>Mortierellomycotina</taxon>
        <taxon>Mortierellomycetes</taxon>
        <taxon>Mortierellales</taxon>
        <taxon>Mortierellaceae</taxon>
        <taxon>Lobosporangium</taxon>
    </lineage>
</organism>
<evidence type="ECO:0000313" key="2">
    <source>
        <dbReference type="Proteomes" id="UP000193648"/>
    </source>
</evidence>
<reference evidence="1 2" key="1">
    <citation type="submission" date="2016-07" db="EMBL/GenBank/DDBJ databases">
        <title>Pervasive Adenine N6-methylation of Active Genes in Fungi.</title>
        <authorList>
            <consortium name="DOE Joint Genome Institute"/>
            <person name="Mondo S.J."/>
            <person name="Dannebaum R.O."/>
            <person name="Kuo R.C."/>
            <person name="Labutti K."/>
            <person name="Haridas S."/>
            <person name="Kuo A."/>
            <person name="Salamov A."/>
            <person name="Ahrendt S.R."/>
            <person name="Lipzen A."/>
            <person name="Sullivan W."/>
            <person name="Andreopoulos W.B."/>
            <person name="Clum A."/>
            <person name="Lindquist E."/>
            <person name="Daum C."/>
            <person name="Ramamoorthy G.K."/>
            <person name="Gryganskyi A."/>
            <person name="Culley D."/>
            <person name="Magnuson J.K."/>
            <person name="James T.Y."/>
            <person name="O'Malley M.A."/>
            <person name="Stajich J.E."/>
            <person name="Spatafora J.W."/>
            <person name="Visel A."/>
            <person name="Grigoriev I.V."/>
        </authorList>
    </citation>
    <scope>NUCLEOTIDE SEQUENCE [LARGE SCALE GENOMIC DNA]</scope>
    <source>
        <strain evidence="1 2">NRRL 3116</strain>
    </source>
</reference>
<gene>
    <name evidence="1" type="ORF">BCR41DRAFT_399440</name>
</gene>
<keyword evidence="2" id="KW-1185">Reference proteome</keyword>
<dbReference type="OrthoDB" id="10253390at2759"/>
<dbReference type="InParanoid" id="A0A1Y2GDR5"/>
<dbReference type="Proteomes" id="UP000193648">
    <property type="component" value="Unassembled WGS sequence"/>
</dbReference>
<dbReference type="InterPro" id="IPR021829">
    <property type="entry name" value="DUF3419"/>
</dbReference>